<evidence type="ECO:0000313" key="3">
    <source>
        <dbReference type="Proteomes" id="UP001152599"/>
    </source>
</evidence>
<feature type="transmembrane region" description="Helical" evidence="1">
    <location>
        <begin position="159"/>
        <end position="181"/>
    </location>
</feature>
<dbReference type="Proteomes" id="UP001152599">
    <property type="component" value="Unassembled WGS sequence"/>
</dbReference>
<protein>
    <submittedName>
        <fullName evidence="2">Succinate dehydrogenase cytochrome b subunit</fullName>
    </submittedName>
</protein>
<dbReference type="Gene3D" id="1.20.1300.10">
    <property type="entry name" value="Fumarate reductase/succinate dehydrogenase, transmembrane subunit"/>
    <property type="match status" value="1"/>
</dbReference>
<gene>
    <name evidence="2" type="ORF">NMK71_01350</name>
</gene>
<dbReference type="CDD" id="cd03498">
    <property type="entry name" value="SQR_TypeB_2_TM"/>
    <property type="match status" value="1"/>
</dbReference>
<keyword evidence="1" id="KW-1133">Transmembrane helix</keyword>
<reference evidence="2" key="1">
    <citation type="submission" date="2022-07" db="EMBL/GenBank/DDBJ databases">
        <title>Description and genome-wide analysis of Profundicola chukchiensis gen. nov., sp. nov., marine bacteria isolated from bottom sediments of the Chukchi Sea.</title>
        <authorList>
            <person name="Romanenko L."/>
            <person name="Otstavnykh N."/>
            <person name="Kurilenko V."/>
            <person name="Eremeev V."/>
            <person name="Velansky P."/>
            <person name="Mikhailov V."/>
            <person name="Isaeva M."/>
        </authorList>
    </citation>
    <scope>NUCLEOTIDE SEQUENCE</scope>
    <source>
        <strain evidence="2">KMM 9713</strain>
    </source>
</reference>
<keyword evidence="1" id="KW-0812">Transmembrane</keyword>
<dbReference type="NCBIfam" id="TIGR02046">
    <property type="entry name" value="sdhC_b558_fam"/>
    <property type="match status" value="1"/>
</dbReference>
<accession>A0A9X4MVX8</accession>
<dbReference type="EMBL" id="JANCMU010000001">
    <property type="protein sequence ID" value="MDG4945048.1"/>
    <property type="molecule type" value="Genomic_DNA"/>
</dbReference>
<keyword evidence="1" id="KW-0472">Membrane</keyword>
<feature type="transmembrane region" description="Helical" evidence="1">
    <location>
        <begin position="56"/>
        <end position="79"/>
    </location>
</feature>
<dbReference type="InterPro" id="IPR011138">
    <property type="entry name" value="Cytochrome_b-558"/>
</dbReference>
<dbReference type="InterPro" id="IPR034804">
    <property type="entry name" value="SQR/QFR_C/D"/>
</dbReference>
<dbReference type="SUPFAM" id="SSF81343">
    <property type="entry name" value="Fumarate reductase respiratory complex transmembrane subunits"/>
    <property type="match status" value="1"/>
</dbReference>
<keyword evidence="3" id="KW-1185">Reference proteome</keyword>
<comment type="caution">
    <text evidence="2">The sequence shown here is derived from an EMBL/GenBank/DDBJ whole genome shotgun (WGS) entry which is preliminary data.</text>
</comment>
<feature type="transmembrane region" description="Helical" evidence="1">
    <location>
        <begin position="107"/>
        <end position="126"/>
    </location>
</feature>
<proteinExistence type="predicted"/>
<dbReference type="AlphaFoldDB" id="A0A9X4MVX8"/>
<name>A0A9X4MVX8_9FLAO</name>
<dbReference type="GO" id="GO:0016020">
    <property type="term" value="C:membrane"/>
    <property type="evidence" value="ECO:0007669"/>
    <property type="project" value="InterPro"/>
</dbReference>
<sequence length="221" mass="25244">MAKGLFNSSIGRKFAMALSAFFLLIFLLQHFLINMLSVFSEELFNSVSHFMGTNPFIQFAMQPILIAGIVLHFVLGFILELQNKKARPIAYAKSNPSHNSTWMSRNMIWSGLVILAFLGLHFYDFWLPEITHKYVNALPADETRYFGELAEKFHNPVRVGLYVVAFVLLMMHLLHGFQSAFQSMGANHRKYNGLIKGFGKVYAIVIPLGFIFIAVYHFLNQ</sequence>
<feature type="transmembrane region" description="Helical" evidence="1">
    <location>
        <begin position="201"/>
        <end position="219"/>
    </location>
</feature>
<organism evidence="2 3">
    <name type="scientific">Profundicola chukchiensis</name>
    <dbReference type="NCBI Taxonomy" id="2961959"/>
    <lineage>
        <taxon>Bacteria</taxon>
        <taxon>Pseudomonadati</taxon>
        <taxon>Bacteroidota</taxon>
        <taxon>Flavobacteriia</taxon>
        <taxon>Flavobacteriales</taxon>
        <taxon>Weeksellaceae</taxon>
        <taxon>Profundicola</taxon>
    </lineage>
</organism>
<evidence type="ECO:0000256" key="1">
    <source>
        <dbReference type="SAM" id="Phobius"/>
    </source>
</evidence>
<dbReference type="RefSeq" id="WP_304419775.1">
    <property type="nucleotide sequence ID" value="NZ_JANCMU010000001.1"/>
</dbReference>
<evidence type="ECO:0000313" key="2">
    <source>
        <dbReference type="EMBL" id="MDG4945048.1"/>
    </source>
</evidence>